<reference evidence="5" key="1">
    <citation type="submission" date="2017-06" db="EMBL/GenBank/DDBJ databases">
        <authorList>
            <person name="Varghese N."/>
            <person name="Submissions S."/>
        </authorList>
    </citation>
    <scope>NUCLEOTIDE SEQUENCE [LARGE SCALE GENOMIC DNA]</scope>
    <source>
        <strain evidence="5">JCM 23211</strain>
    </source>
</reference>
<dbReference type="InterPro" id="IPR036271">
    <property type="entry name" value="Tet_transcr_reg_TetR-rel_C_sf"/>
</dbReference>
<gene>
    <name evidence="4" type="ORF">SAMN05421642_110129</name>
</gene>
<dbReference type="Gene3D" id="1.10.357.10">
    <property type="entry name" value="Tetracycline Repressor, domain 2"/>
    <property type="match status" value="1"/>
</dbReference>
<dbReference type="InterPro" id="IPR001647">
    <property type="entry name" value="HTH_TetR"/>
</dbReference>
<dbReference type="SUPFAM" id="SSF46689">
    <property type="entry name" value="Homeodomain-like"/>
    <property type="match status" value="1"/>
</dbReference>
<dbReference type="GO" id="GO:0003700">
    <property type="term" value="F:DNA-binding transcription factor activity"/>
    <property type="evidence" value="ECO:0007669"/>
    <property type="project" value="TreeGrafter"/>
</dbReference>
<dbReference type="PANTHER" id="PTHR30055:SF160">
    <property type="entry name" value="TRANSCRIPTIONAL REGULATORY PROTEIN (PROBABLY ASNC-FAMILY)-RELATED"/>
    <property type="match status" value="1"/>
</dbReference>
<keyword evidence="5" id="KW-1185">Reference proteome</keyword>
<dbReference type="InterPro" id="IPR045823">
    <property type="entry name" value="TetR_C_32"/>
</dbReference>
<dbReference type="PROSITE" id="PS50977">
    <property type="entry name" value="HTH_TETR_2"/>
    <property type="match status" value="1"/>
</dbReference>
<keyword evidence="1 2" id="KW-0238">DNA-binding</keyword>
<dbReference type="InterPro" id="IPR050109">
    <property type="entry name" value="HTH-type_TetR-like_transc_reg"/>
</dbReference>
<sequence>MTIHHFRRHCQGLLTSTCGNAYDEAMPTSRDPEARRTHIREEFVDAAFRVLDNQGPNPSMNDIAREAGTTKPRLYRQFADKADLYSAVAQRMADEVYELAVSDFNFLLDAPSSALKHAISGYAHVVAQHPNVFRFLAQSRSVPEGSGVAPPLDIGRDIASRFTGVATSILKSVDADTEGIDYACRAAVGVLLAATDLWLEDSDVDPAHFVENVTDLVWGVLDAFLRRKKIDLDADEPIFVTLARLKGE</sequence>
<dbReference type="Pfam" id="PF19344">
    <property type="entry name" value="TetR_C_32"/>
    <property type="match status" value="1"/>
</dbReference>
<dbReference type="PANTHER" id="PTHR30055">
    <property type="entry name" value="HTH-TYPE TRANSCRIPTIONAL REGULATOR RUTR"/>
    <property type="match status" value="1"/>
</dbReference>
<protein>
    <submittedName>
        <fullName evidence="4">DNA-binding transcriptional regulator, AcrR family</fullName>
    </submittedName>
</protein>
<dbReference type="PRINTS" id="PR00455">
    <property type="entry name" value="HTHTETR"/>
</dbReference>
<evidence type="ECO:0000313" key="5">
    <source>
        <dbReference type="Proteomes" id="UP000198327"/>
    </source>
</evidence>
<dbReference type="GO" id="GO:0000976">
    <property type="term" value="F:transcription cis-regulatory region binding"/>
    <property type="evidence" value="ECO:0007669"/>
    <property type="project" value="TreeGrafter"/>
</dbReference>
<evidence type="ECO:0000256" key="2">
    <source>
        <dbReference type="PROSITE-ProRule" id="PRU00335"/>
    </source>
</evidence>
<feature type="DNA-binding region" description="H-T-H motif" evidence="2">
    <location>
        <begin position="59"/>
        <end position="78"/>
    </location>
</feature>
<evidence type="ECO:0000259" key="3">
    <source>
        <dbReference type="PROSITE" id="PS50977"/>
    </source>
</evidence>
<name>A0A239KG97_9NOCA</name>
<dbReference type="SUPFAM" id="SSF48498">
    <property type="entry name" value="Tetracyclin repressor-like, C-terminal domain"/>
    <property type="match status" value="1"/>
</dbReference>
<dbReference type="Proteomes" id="UP000198327">
    <property type="component" value="Unassembled WGS sequence"/>
</dbReference>
<dbReference type="Pfam" id="PF00440">
    <property type="entry name" value="TetR_N"/>
    <property type="match status" value="1"/>
</dbReference>
<accession>A0A239KG97</accession>
<proteinExistence type="predicted"/>
<dbReference type="InterPro" id="IPR009057">
    <property type="entry name" value="Homeodomain-like_sf"/>
</dbReference>
<evidence type="ECO:0000313" key="4">
    <source>
        <dbReference type="EMBL" id="SNT16728.1"/>
    </source>
</evidence>
<dbReference type="STRING" id="398843.A3K89_11110"/>
<organism evidence="4 5">
    <name type="scientific">Rhodococcoides kyotonense</name>
    <dbReference type="NCBI Taxonomy" id="398843"/>
    <lineage>
        <taxon>Bacteria</taxon>
        <taxon>Bacillati</taxon>
        <taxon>Actinomycetota</taxon>
        <taxon>Actinomycetes</taxon>
        <taxon>Mycobacteriales</taxon>
        <taxon>Nocardiaceae</taxon>
        <taxon>Rhodococcoides</taxon>
    </lineage>
</organism>
<dbReference type="AlphaFoldDB" id="A0A239KG97"/>
<evidence type="ECO:0000256" key="1">
    <source>
        <dbReference type="ARBA" id="ARBA00023125"/>
    </source>
</evidence>
<feature type="domain" description="HTH tetR-type" evidence="3">
    <location>
        <begin position="37"/>
        <end position="96"/>
    </location>
</feature>
<dbReference type="EMBL" id="FZOW01000010">
    <property type="protein sequence ID" value="SNT16728.1"/>
    <property type="molecule type" value="Genomic_DNA"/>
</dbReference>